<dbReference type="InterPro" id="IPR010093">
    <property type="entry name" value="SinI_DNA-bd"/>
</dbReference>
<dbReference type="NCBIfam" id="TIGR01764">
    <property type="entry name" value="excise"/>
    <property type="match status" value="1"/>
</dbReference>
<organism evidence="2 3">
    <name type="scientific">Nocardioides panaciterrulae</name>
    <dbReference type="NCBI Taxonomy" id="661492"/>
    <lineage>
        <taxon>Bacteria</taxon>
        <taxon>Bacillati</taxon>
        <taxon>Actinomycetota</taxon>
        <taxon>Actinomycetes</taxon>
        <taxon>Propionibacteriales</taxon>
        <taxon>Nocardioidaceae</taxon>
        <taxon>Nocardioides</taxon>
    </lineage>
</organism>
<keyword evidence="3" id="KW-1185">Reference proteome</keyword>
<dbReference type="EMBL" id="JACCBG010000001">
    <property type="protein sequence ID" value="NYD40040.1"/>
    <property type="molecule type" value="Genomic_DNA"/>
</dbReference>
<dbReference type="RefSeq" id="WP_179661978.1">
    <property type="nucleotide sequence ID" value="NZ_JACCBG010000001.1"/>
</dbReference>
<gene>
    <name evidence="2" type="ORF">BJZ21_000123</name>
</gene>
<dbReference type="Proteomes" id="UP000535511">
    <property type="component" value="Unassembled WGS sequence"/>
</dbReference>
<dbReference type="InterPro" id="IPR041657">
    <property type="entry name" value="HTH_17"/>
</dbReference>
<dbReference type="GO" id="GO:0003677">
    <property type="term" value="F:DNA binding"/>
    <property type="evidence" value="ECO:0007669"/>
    <property type="project" value="InterPro"/>
</dbReference>
<reference evidence="2 3" key="1">
    <citation type="submission" date="2020-07" db="EMBL/GenBank/DDBJ databases">
        <title>Sequencing the genomes of 1000 actinobacteria strains.</title>
        <authorList>
            <person name="Klenk H.-P."/>
        </authorList>
    </citation>
    <scope>NUCLEOTIDE SEQUENCE [LARGE SCALE GENOMIC DNA]</scope>
    <source>
        <strain evidence="2 3">DSM 21350</strain>
    </source>
</reference>
<comment type="caution">
    <text evidence="2">The sequence shown here is derived from an EMBL/GenBank/DDBJ whole genome shotgun (WGS) entry which is preliminary data.</text>
</comment>
<sequence>MPPPTDMTPPQAAEVLGCTAPTVRSLIIDGALRAVATKKGNRTFYAIRREDVDAYVEEHGTFDRRRRGGAADPAAGSSLAGEVRSLRRLVEGRLADSSDAVAEIVALREALQLQRAAMAVLLEADADRAAGVKHMRDAMECFDRADAKRQHAIELLDRVVGSLTLPRTTADLTN</sequence>
<feature type="domain" description="Helix-turn-helix" evidence="1">
    <location>
        <begin position="7"/>
        <end position="59"/>
    </location>
</feature>
<evidence type="ECO:0000313" key="2">
    <source>
        <dbReference type="EMBL" id="NYD40040.1"/>
    </source>
</evidence>
<protein>
    <submittedName>
        <fullName evidence="2">Excisionase family DNA binding protein</fullName>
    </submittedName>
</protein>
<dbReference type="AlphaFoldDB" id="A0A7Y9E331"/>
<evidence type="ECO:0000313" key="3">
    <source>
        <dbReference type="Proteomes" id="UP000535511"/>
    </source>
</evidence>
<accession>A0A7Y9E331</accession>
<evidence type="ECO:0000259" key="1">
    <source>
        <dbReference type="Pfam" id="PF12728"/>
    </source>
</evidence>
<proteinExistence type="predicted"/>
<dbReference type="Pfam" id="PF12728">
    <property type="entry name" value="HTH_17"/>
    <property type="match status" value="1"/>
</dbReference>
<name>A0A7Y9E331_9ACTN</name>